<evidence type="ECO:0000313" key="2">
    <source>
        <dbReference type="Proteomes" id="UP000263833"/>
    </source>
</evidence>
<protein>
    <submittedName>
        <fullName evidence="1">Alpha/beta hydrolase</fullName>
    </submittedName>
</protein>
<proteinExistence type="predicted"/>
<dbReference type="Gene3D" id="3.40.50.1820">
    <property type="entry name" value="alpha/beta hydrolase"/>
    <property type="match status" value="1"/>
</dbReference>
<dbReference type="InterPro" id="IPR010662">
    <property type="entry name" value="RBBP9/YdeN"/>
</dbReference>
<dbReference type="AlphaFoldDB" id="A0A371BHK4"/>
<dbReference type="EMBL" id="QRGP01000001">
    <property type="protein sequence ID" value="RDV07082.1"/>
    <property type="molecule type" value="Genomic_DNA"/>
</dbReference>
<dbReference type="Proteomes" id="UP000263833">
    <property type="component" value="Unassembled WGS sequence"/>
</dbReference>
<evidence type="ECO:0000313" key="1">
    <source>
        <dbReference type="EMBL" id="RDV07082.1"/>
    </source>
</evidence>
<accession>A0A371BHK4</accession>
<dbReference type="InterPro" id="IPR029058">
    <property type="entry name" value="AB_hydrolase_fold"/>
</dbReference>
<keyword evidence="1" id="KW-0378">Hydrolase</keyword>
<dbReference type="RefSeq" id="WP_115548628.1">
    <property type="nucleotide sequence ID" value="NZ_QRGP01000001.1"/>
</dbReference>
<name>A0A371BHK4_9SPHN</name>
<keyword evidence="2" id="KW-1185">Reference proteome</keyword>
<reference evidence="2" key="1">
    <citation type="submission" date="2018-08" db="EMBL/GenBank/DDBJ databases">
        <authorList>
            <person name="Kim S.-J."/>
            <person name="Jung G.-Y."/>
        </authorList>
    </citation>
    <scope>NUCLEOTIDE SEQUENCE [LARGE SCALE GENOMIC DNA]</scope>
    <source>
        <strain evidence="2">GY_G</strain>
    </source>
</reference>
<comment type="caution">
    <text evidence="1">The sequence shown here is derived from an EMBL/GenBank/DDBJ whole genome shotgun (WGS) entry which is preliminary data.</text>
</comment>
<sequence>MTSTDPNILIIPGLNNSGPDHWQSRWEQELPNTVRVELGAWSSPRRTSWTTNLGIAIAATSGPKVLVAHSLGCLAVTWWASQEPQAGTHDIVGALLVAPPSVDNCPLDSRLANFAPAPRVVLPFPTILVGSENDAYCSLRHAGKLARRWGARFVNAGPFGHINAASGIDDWPYGLYLLRSLLSGADSKREEARKSALIERLRQKQAYQTAPMTEGKHPT</sequence>
<dbReference type="Pfam" id="PF06821">
    <property type="entry name" value="Ser_hydrolase"/>
    <property type="match status" value="1"/>
</dbReference>
<gene>
    <name evidence="1" type="ORF">DXH95_06785</name>
</gene>
<dbReference type="SUPFAM" id="SSF53474">
    <property type="entry name" value="alpha/beta-Hydrolases"/>
    <property type="match status" value="1"/>
</dbReference>
<organism evidence="1 2">
    <name type="scientific">Sphingorhabdus pulchriflava</name>
    <dbReference type="NCBI Taxonomy" id="2292257"/>
    <lineage>
        <taxon>Bacteria</taxon>
        <taxon>Pseudomonadati</taxon>
        <taxon>Pseudomonadota</taxon>
        <taxon>Alphaproteobacteria</taxon>
        <taxon>Sphingomonadales</taxon>
        <taxon>Sphingomonadaceae</taxon>
        <taxon>Sphingorhabdus</taxon>
    </lineage>
</organism>
<dbReference type="OrthoDB" id="9804993at2"/>
<dbReference type="GO" id="GO:0016787">
    <property type="term" value="F:hydrolase activity"/>
    <property type="evidence" value="ECO:0007669"/>
    <property type="project" value="UniProtKB-KW"/>
</dbReference>